<sequence length="173" mass="19624">MSWSSEVGSVVQKLELIDKRVHFYDGRIPFHEPMSYLTSSGAHQLDVKSYIMRRISRRTMMARMRMRKMRVEFTLGGIHGVPRVYYKGQQGDYYVMRTSNQDVSLSSSQTESLSGRPSTSCSSKSQRLNLSRSSPASFAGDAFRATPCTAGQSPYSSCVLSSIRLPREFKLWE</sequence>
<organism evidence="2 3">
    <name type="scientific">Apostasia shenzhenica</name>
    <dbReference type="NCBI Taxonomy" id="1088818"/>
    <lineage>
        <taxon>Eukaryota</taxon>
        <taxon>Viridiplantae</taxon>
        <taxon>Streptophyta</taxon>
        <taxon>Embryophyta</taxon>
        <taxon>Tracheophyta</taxon>
        <taxon>Spermatophyta</taxon>
        <taxon>Magnoliopsida</taxon>
        <taxon>Liliopsida</taxon>
        <taxon>Asparagales</taxon>
        <taxon>Orchidaceae</taxon>
        <taxon>Apostasioideae</taxon>
        <taxon>Apostasia</taxon>
    </lineage>
</organism>
<feature type="compositionally biased region" description="Low complexity" evidence="1">
    <location>
        <begin position="105"/>
        <end position="114"/>
    </location>
</feature>
<evidence type="ECO:0000313" key="2">
    <source>
        <dbReference type="EMBL" id="PKA54593.1"/>
    </source>
</evidence>
<reference evidence="2 3" key="1">
    <citation type="journal article" date="2017" name="Nature">
        <title>The Apostasia genome and the evolution of orchids.</title>
        <authorList>
            <person name="Zhang G.Q."/>
            <person name="Liu K.W."/>
            <person name="Li Z."/>
            <person name="Lohaus R."/>
            <person name="Hsiao Y.Y."/>
            <person name="Niu S.C."/>
            <person name="Wang J.Y."/>
            <person name="Lin Y.C."/>
            <person name="Xu Q."/>
            <person name="Chen L.J."/>
            <person name="Yoshida K."/>
            <person name="Fujiwara S."/>
            <person name="Wang Z.W."/>
            <person name="Zhang Y.Q."/>
            <person name="Mitsuda N."/>
            <person name="Wang M."/>
            <person name="Liu G.H."/>
            <person name="Pecoraro L."/>
            <person name="Huang H.X."/>
            <person name="Xiao X.J."/>
            <person name="Lin M."/>
            <person name="Wu X.Y."/>
            <person name="Wu W.L."/>
            <person name="Chen Y.Y."/>
            <person name="Chang S.B."/>
            <person name="Sakamoto S."/>
            <person name="Ohme-Takagi M."/>
            <person name="Yagi M."/>
            <person name="Zeng S.J."/>
            <person name="Shen C.Y."/>
            <person name="Yeh C.M."/>
            <person name="Luo Y.B."/>
            <person name="Tsai W.C."/>
            <person name="Van de Peer Y."/>
            <person name="Liu Z.J."/>
        </authorList>
    </citation>
    <scope>NUCLEOTIDE SEQUENCE [LARGE SCALE GENOMIC DNA]</scope>
    <source>
        <strain evidence="3">cv. Shenzhen</strain>
        <tissue evidence="2">Stem</tissue>
    </source>
</reference>
<dbReference type="EMBL" id="KZ451982">
    <property type="protein sequence ID" value="PKA54593.1"/>
    <property type="molecule type" value="Genomic_DNA"/>
</dbReference>
<evidence type="ECO:0000313" key="3">
    <source>
        <dbReference type="Proteomes" id="UP000236161"/>
    </source>
</evidence>
<gene>
    <name evidence="2" type="ORF">AXF42_Ash000428</name>
</gene>
<proteinExistence type="predicted"/>
<feature type="compositionally biased region" description="Polar residues" evidence="1">
    <location>
        <begin position="115"/>
        <end position="128"/>
    </location>
</feature>
<feature type="region of interest" description="Disordered" evidence="1">
    <location>
        <begin position="105"/>
        <end position="128"/>
    </location>
</feature>
<keyword evidence="3" id="KW-1185">Reference proteome</keyword>
<dbReference type="AlphaFoldDB" id="A0A2I0AGB7"/>
<accession>A0A2I0AGB7</accession>
<protein>
    <submittedName>
        <fullName evidence="2">Uncharacterized protein</fullName>
    </submittedName>
</protein>
<evidence type="ECO:0000256" key="1">
    <source>
        <dbReference type="SAM" id="MobiDB-lite"/>
    </source>
</evidence>
<dbReference type="Proteomes" id="UP000236161">
    <property type="component" value="Unassembled WGS sequence"/>
</dbReference>
<name>A0A2I0AGB7_9ASPA</name>
<dbReference type="OrthoDB" id="996090at2759"/>